<evidence type="ECO:0000256" key="2">
    <source>
        <dbReference type="SAM" id="MobiDB-lite"/>
    </source>
</evidence>
<evidence type="ECO:0000256" key="1">
    <source>
        <dbReference type="ARBA" id="ARBA00009973"/>
    </source>
</evidence>
<dbReference type="PANTHER" id="PTHR28448">
    <property type="entry name" value="UPF0728 PROTEIN C10ORF53"/>
    <property type="match status" value="1"/>
</dbReference>
<reference evidence="3 4" key="1">
    <citation type="submission" date="2024-08" db="EMBL/GenBank/DDBJ databases">
        <authorList>
            <person name="Cucini C."/>
            <person name="Frati F."/>
        </authorList>
    </citation>
    <scope>NUCLEOTIDE SEQUENCE [LARGE SCALE GENOMIC DNA]</scope>
</reference>
<sequence length="194" mass="22019">MPKPKAELNHTKRDSVGSDESYLSNPPAPVQHEVYFIIPRVVKVLYGPYMFRGMMDYRTERLQGLKTILEKVGVTVELKPSPDHVNLVRVWFLEELIFSCKMTDLIHGGDGEFDPTCWEAAEYLERFIRKVLKGLRKAQPEAEDLKRPFCPCFHVGDQAIPTMAITDVSRPNTKSTAKSSNPQRRLSKQAKSGG</sequence>
<name>A0ABP1S533_9HEXA</name>
<feature type="region of interest" description="Disordered" evidence="2">
    <location>
        <begin position="1"/>
        <end position="25"/>
    </location>
</feature>
<gene>
    <name evidence="3" type="ORF">ODALV1_LOCUS29801</name>
</gene>
<accession>A0ABP1S533</accession>
<keyword evidence="4" id="KW-1185">Reference proteome</keyword>
<dbReference type="InterPro" id="IPR027885">
    <property type="entry name" value="UPF0728"/>
</dbReference>
<proteinExistence type="inferred from homology"/>
<protein>
    <submittedName>
        <fullName evidence="3">Uncharacterized protein</fullName>
    </submittedName>
</protein>
<feature type="compositionally biased region" description="Polar residues" evidence="2">
    <location>
        <begin position="169"/>
        <end position="184"/>
    </location>
</feature>
<evidence type="ECO:0000313" key="3">
    <source>
        <dbReference type="EMBL" id="CAL8143673.1"/>
    </source>
</evidence>
<dbReference type="Proteomes" id="UP001642540">
    <property type="component" value="Unassembled WGS sequence"/>
</dbReference>
<dbReference type="PANTHER" id="PTHR28448:SF1">
    <property type="entry name" value="UPF0728 PROTEIN C10ORF53"/>
    <property type="match status" value="1"/>
</dbReference>
<evidence type="ECO:0000313" key="4">
    <source>
        <dbReference type="Proteomes" id="UP001642540"/>
    </source>
</evidence>
<feature type="compositionally biased region" description="Basic and acidic residues" evidence="2">
    <location>
        <begin position="1"/>
        <end position="16"/>
    </location>
</feature>
<feature type="region of interest" description="Disordered" evidence="2">
    <location>
        <begin position="167"/>
        <end position="194"/>
    </location>
</feature>
<comment type="caution">
    <text evidence="3">The sequence shown here is derived from an EMBL/GenBank/DDBJ whole genome shotgun (WGS) entry which is preliminary data.</text>
</comment>
<comment type="similarity">
    <text evidence="1">Belongs to the UPF0728 family.</text>
</comment>
<organism evidence="3 4">
    <name type="scientific">Orchesella dallaii</name>
    <dbReference type="NCBI Taxonomy" id="48710"/>
    <lineage>
        <taxon>Eukaryota</taxon>
        <taxon>Metazoa</taxon>
        <taxon>Ecdysozoa</taxon>
        <taxon>Arthropoda</taxon>
        <taxon>Hexapoda</taxon>
        <taxon>Collembola</taxon>
        <taxon>Entomobryomorpha</taxon>
        <taxon>Entomobryoidea</taxon>
        <taxon>Orchesellidae</taxon>
        <taxon>Orchesellinae</taxon>
        <taxon>Orchesella</taxon>
    </lineage>
</organism>
<dbReference type="Pfam" id="PF15092">
    <property type="entry name" value="UPF0728"/>
    <property type="match status" value="1"/>
</dbReference>
<dbReference type="EMBL" id="CAXLJM020000160">
    <property type="protein sequence ID" value="CAL8143673.1"/>
    <property type="molecule type" value="Genomic_DNA"/>
</dbReference>